<dbReference type="InterPro" id="IPR008949">
    <property type="entry name" value="Isoprenoid_synthase_dom_sf"/>
</dbReference>
<dbReference type="NCBIfam" id="NF045485">
    <property type="entry name" value="FPPsyn"/>
    <property type="match status" value="1"/>
</dbReference>
<dbReference type="GO" id="GO:0005737">
    <property type="term" value="C:cytoplasm"/>
    <property type="evidence" value="ECO:0007669"/>
    <property type="project" value="UniProtKB-ARBA"/>
</dbReference>
<dbReference type="EC" id="2.5.1.10" evidence="7"/>
<evidence type="ECO:0000256" key="6">
    <source>
        <dbReference type="ARBA" id="ARBA00023229"/>
    </source>
</evidence>
<reference evidence="7" key="1">
    <citation type="submission" date="2019-08" db="EMBL/GenBank/DDBJ databases">
        <authorList>
            <person name="Kucharzyk K."/>
            <person name="Murdoch R.W."/>
            <person name="Higgins S."/>
            <person name="Loffler F."/>
        </authorList>
    </citation>
    <scope>NUCLEOTIDE SEQUENCE</scope>
</reference>
<sequence length="288" mass="32431">MDLNIYKDKIEQWVRDYFNNKPIENKFYIEPMTYSLKVGGKRIRPILMMITYNMYSKNMDSVLPFAAAMEMIHTYSLIHDDLPCMDDDDLRRGKPTNHKVYGEAIATLAGDGLLNEAMIIMFNECLDGDIKKIATGCIISKAAGAEGMIKGQIIDIGSEGKKISEAELLEMHKNKTGALIKASIISGATLGGASQEHIKLLNEFGEKLGLAFQVKDDILDIEGNQETLGKTQSDLDNEKTNFITMYGLEKCKDICTKLTEECYELLKQIDRDTEELAAITKFLLERQY</sequence>
<evidence type="ECO:0000256" key="3">
    <source>
        <dbReference type="ARBA" id="ARBA00022679"/>
    </source>
</evidence>
<dbReference type="PANTHER" id="PTHR43281">
    <property type="entry name" value="FARNESYL DIPHOSPHATE SYNTHASE"/>
    <property type="match status" value="1"/>
</dbReference>
<gene>
    <name evidence="7" type="ORF">SDC9_109377</name>
</gene>
<protein>
    <submittedName>
        <fullName evidence="7">Farnesyl diphosphate synthase</fullName>
        <ecNumber evidence="7">2.5.1.10</ecNumber>
    </submittedName>
</protein>
<keyword evidence="4" id="KW-0479">Metal-binding</keyword>
<proteinExistence type="inferred from homology"/>
<dbReference type="PANTHER" id="PTHR43281:SF1">
    <property type="entry name" value="FARNESYL DIPHOSPHATE SYNTHASE"/>
    <property type="match status" value="1"/>
</dbReference>
<keyword evidence="6" id="KW-0414">Isoprene biosynthesis</keyword>
<dbReference type="SFLD" id="SFLDS00005">
    <property type="entry name" value="Isoprenoid_Synthase_Type_I"/>
    <property type="match status" value="1"/>
</dbReference>
<dbReference type="GO" id="GO:0008299">
    <property type="term" value="P:isoprenoid biosynthetic process"/>
    <property type="evidence" value="ECO:0007669"/>
    <property type="project" value="UniProtKB-KW"/>
</dbReference>
<dbReference type="SFLD" id="SFLDG01017">
    <property type="entry name" value="Polyprenyl_Transferase_Like"/>
    <property type="match status" value="1"/>
</dbReference>
<dbReference type="Pfam" id="PF00348">
    <property type="entry name" value="polyprenyl_synt"/>
    <property type="match status" value="1"/>
</dbReference>
<keyword evidence="3 7" id="KW-0808">Transferase</keyword>
<dbReference type="FunFam" id="1.10.600.10:FF:000001">
    <property type="entry name" value="Geranylgeranyl diphosphate synthase"/>
    <property type="match status" value="1"/>
</dbReference>
<comment type="similarity">
    <text evidence="2">Belongs to the FPP/GGPP synthase family.</text>
</comment>
<dbReference type="AlphaFoldDB" id="A0A645BL15"/>
<dbReference type="SUPFAM" id="SSF48576">
    <property type="entry name" value="Terpenoid synthases"/>
    <property type="match status" value="1"/>
</dbReference>
<dbReference type="GO" id="GO:0004337">
    <property type="term" value="F:(2E,6E)-farnesyl diphosphate synthase activity"/>
    <property type="evidence" value="ECO:0007669"/>
    <property type="project" value="UniProtKB-EC"/>
</dbReference>
<keyword evidence="5" id="KW-0460">Magnesium</keyword>
<dbReference type="InterPro" id="IPR033749">
    <property type="entry name" value="Polyprenyl_synt_CS"/>
</dbReference>
<accession>A0A645BL15</accession>
<organism evidence="7">
    <name type="scientific">bioreactor metagenome</name>
    <dbReference type="NCBI Taxonomy" id="1076179"/>
    <lineage>
        <taxon>unclassified sequences</taxon>
        <taxon>metagenomes</taxon>
        <taxon>ecological metagenomes</taxon>
    </lineage>
</organism>
<name>A0A645BL15_9ZZZZ</name>
<comment type="cofactor">
    <cofactor evidence="1">
        <name>Mg(2+)</name>
        <dbReference type="ChEBI" id="CHEBI:18420"/>
    </cofactor>
</comment>
<comment type="caution">
    <text evidence="7">The sequence shown here is derived from an EMBL/GenBank/DDBJ whole genome shotgun (WGS) entry which is preliminary data.</text>
</comment>
<evidence type="ECO:0000313" key="7">
    <source>
        <dbReference type="EMBL" id="MPM62504.1"/>
    </source>
</evidence>
<evidence type="ECO:0000256" key="4">
    <source>
        <dbReference type="ARBA" id="ARBA00022723"/>
    </source>
</evidence>
<dbReference type="InterPro" id="IPR053378">
    <property type="entry name" value="Prenyl_diphosphate_synthase"/>
</dbReference>
<dbReference type="PROSITE" id="PS00723">
    <property type="entry name" value="POLYPRENYL_SYNTHASE_1"/>
    <property type="match status" value="1"/>
</dbReference>
<dbReference type="EMBL" id="VSSQ01018900">
    <property type="protein sequence ID" value="MPM62504.1"/>
    <property type="molecule type" value="Genomic_DNA"/>
</dbReference>
<evidence type="ECO:0000256" key="5">
    <source>
        <dbReference type="ARBA" id="ARBA00022842"/>
    </source>
</evidence>
<evidence type="ECO:0000256" key="1">
    <source>
        <dbReference type="ARBA" id="ARBA00001946"/>
    </source>
</evidence>
<dbReference type="CDD" id="cd00685">
    <property type="entry name" value="Trans_IPPS_HT"/>
    <property type="match status" value="1"/>
</dbReference>
<dbReference type="Gene3D" id="1.10.600.10">
    <property type="entry name" value="Farnesyl Diphosphate Synthase"/>
    <property type="match status" value="1"/>
</dbReference>
<dbReference type="InterPro" id="IPR000092">
    <property type="entry name" value="Polyprenyl_synt"/>
</dbReference>
<evidence type="ECO:0000256" key="2">
    <source>
        <dbReference type="ARBA" id="ARBA00006706"/>
    </source>
</evidence>
<dbReference type="PROSITE" id="PS00444">
    <property type="entry name" value="POLYPRENYL_SYNTHASE_2"/>
    <property type="match status" value="1"/>
</dbReference>
<dbReference type="GO" id="GO:0046872">
    <property type="term" value="F:metal ion binding"/>
    <property type="evidence" value="ECO:0007669"/>
    <property type="project" value="UniProtKB-KW"/>
</dbReference>